<feature type="compositionally biased region" description="Basic residues" evidence="1">
    <location>
        <begin position="42"/>
        <end position="52"/>
    </location>
</feature>
<evidence type="ECO:0000313" key="3">
    <source>
        <dbReference type="Proteomes" id="UP000583454"/>
    </source>
</evidence>
<dbReference type="AlphaFoldDB" id="A0A840ZJ55"/>
<protein>
    <submittedName>
        <fullName evidence="2">Uncharacterized protein</fullName>
    </submittedName>
</protein>
<comment type="caution">
    <text evidence="2">The sequence shown here is derived from an EMBL/GenBank/DDBJ whole genome shotgun (WGS) entry which is preliminary data.</text>
</comment>
<feature type="compositionally biased region" description="Polar residues" evidence="1">
    <location>
        <begin position="7"/>
        <end position="20"/>
    </location>
</feature>
<dbReference type="Proteomes" id="UP000583454">
    <property type="component" value="Unassembled WGS sequence"/>
</dbReference>
<dbReference type="RefSeq" id="WP_183567439.1">
    <property type="nucleotide sequence ID" value="NZ_JACHOP010000005.1"/>
</dbReference>
<evidence type="ECO:0000313" key="2">
    <source>
        <dbReference type="EMBL" id="MBB5756863.1"/>
    </source>
</evidence>
<organism evidence="2 3">
    <name type="scientific">Methylorubrum rhodinum</name>
    <dbReference type="NCBI Taxonomy" id="29428"/>
    <lineage>
        <taxon>Bacteria</taxon>
        <taxon>Pseudomonadati</taxon>
        <taxon>Pseudomonadota</taxon>
        <taxon>Alphaproteobacteria</taxon>
        <taxon>Hyphomicrobiales</taxon>
        <taxon>Methylobacteriaceae</taxon>
        <taxon>Methylorubrum</taxon>
    </lineage>
</organism>
<proteinExistence type="predicted"/>
<accession>A0A840ZJ55</accession>
<reference evidence="2 3" key="1">
    <citation type="submission" date="2020-08" db="EMBL/GenBank/DDBJ databases">
        <title>Genomic Encyclopedia of Type Strains, Phase IV (KMG-IV): sequencing the most valuable type-strain genomes for metagenomic binning, comparative biology and taxonomic classification.</title>
        <authorList>
            <person name="Goeker M."/>
        </authorList>
    </citation>
    <scope>NUCLEOTIDE SEQUENCE [LARGE SCALE GENOMIC DNA]</scope>
    <source>
        <strain evidence="2 3">DSM 2163</strain>
    </source>
</reference>
<sequence>MPCAIAPTSSPLAASTGTASSVLDDTSATALEAADAAMYRRRTQMRQAHRGAARAPVGGVRASSPVRV</sequence>
<evidence type="ECO:0000256" key="1">
    <source>
        <dbReference type="SAM" id="MobiDB-lite"/>
    </source>
</evidence>
<feature type="region of interest" description="Disordered" evidence="1">
    <location>
        <begin position="1"/>
        <end position="20"/>
    </location>
</feature>
<feature type="region of interest" description="Disordered" evidence="1">
    <location>
        <begin position="42"/>
        <end position="68"/>
    </location>
</feature>
<name>A0A840ZJ55_9HYPH</name>
<gene>
    <name evidence="2" type="ORF">HNR00_001571</name>
</gene>
<feature type="compositionally biased region" description="Low complexity" evidence="1">
    <location>
        <begin position="53"/>
        <end position="62"/>
    </location>
</feature>
<dbReference type="EMBL" id="JACHOP010000005">
    <property type="protein sequence ID" value="MBB5756863.1"/>
    <property type="molecule type" value="Genomic_DNA"/>
</dbReference>
<keyword evidence="3" id="KW-1185">Reference proteome</keyword>